<dbReference type="PRINTS" id="PR00382">
    <property type="entry name" value="LIPIDTRNSFER"/>
</dbReference>
<dbReference type="CDD" id="cd01960">
    <property type="entry name" value="nsLTP1"/>
    <property type="match status" value="1"/>
</dbReference>
<keyword evidence="3" id="KW-0813">Transport</keyword>
<evidence type="ECO:0000256" key="1">
    <source>
        <dbReference type="ARBA" id="ARBA00009748"/>
    </source>
</evidence>
<dbReference type="InterPro" id="IPR036312">
    <property type="entry name" value="Bifun_inhib/LTP/seed_sf"/>
</dbReference>
<dbReference type="AlphaFoldDB" id="A0AAN9ERA3"/>
<name>A0AAN9ERA3_CROPI</name>
<comment type="similarity">
    <text evidence="1 3">Belongs to the plant LTP family.</text>
</comment>
<comment type="function">
    <text evidence="3">Plant non-specific lipid-transfer proteins transfer phospholipids as well as galactolipids across membranes. May play a role in wax or cutin deposition in the cell walls of expanding epidermal cells and certain secretory tissues.</text>
</comment>
<reference evidence="6 7" key="1">
    <citation type="submission" date="2024-01" db="EMBL/GenBank/DDBJ databases">
        <title>The genomes of 5 underutilized Papilionoideae crops provide insights into root nodulation and disease resistanc.</title>
        <authorList>
            <person name="Yuan L."/>
        </authorList>
    </citation>
    <scope>NUCLEOTIDE SEQUENCE [LARGE SCALE GENOMIC DNA]</scope>
    <source>
        <strain evidence="6">ZHUSHIDOU_FW_LH</strain>
        <tissue evidence="6">Leaf</tissue>
    </source>
</reference>
<dbReference type="SMART" id="SM00499">
    <property type="entry name" value="AAI"/>
    <property type="match status" value="1"/>
</dbReference>
<evidence type="ECO:0000256" key="2">
    <source>
        <dbReference type="ARBA" id="ARBA00023157"/>
    </source>
</evidence>
<dbReference type="SUPFAM" id="SSF47699">
    <property type="entry name" value="Bifunctional inhibitor/lipid-transfer protein/seed storage 2S albumin"/>
    <property type="match status" value="1"/>
</dbReference>
<keyword evidence="2" id="KW-1015">Disulfide bond</keyword>
<organism evidence="6 7">
    <name type="scientific">Crotalaria pallida</name>
    <name type="common">Smooth rattlebox</name>
    <name type="synonym">Crotalaria striata</name>
    <dbReference type="NCBI Taxonomy" id="3830"/>
    <lineage>
        <taxon>Eukaryota</taxon>
        <taxon>Viridiplantae</taxon>
        <taxon>Streptophyta</taxon>
        <taxon>Embryophyta</taxon>
        <taxon>Tracheophyta</taxon>
        <taxon>Spermatophyta</taxon>
        <taxon>Magnoliopsida</taxon>
        <taxon>eudicotyledons</taxon>
        <taxon>Gunneridae</taxon>
        <taxon>Pentapetalae</taxon>
        <taxon>rosids</taxon>
        <taxon>fabids</taxon>
        <taxon>Fabales</taxon>
        <taxon>Fabaceae</taxon>
        <taxon>Papilionoideae</taxon>
        <taxon>50 kb inversion clade</taxon>
        <taxon>genistoids sensu lato</taxon>
        <taxon>core genistoids</taxon>
        <taxon>Crotalarieae</taxon>
        <taxon>Crotalaria</taxon>
    </lineage>
</organism>
<keyword evidence="3" id="KW-0446">Lipid-binding</keyword>
<dbReference type="InterPro" id="IPR016140">
    <property type="entry name" value="Bifunc_inhib/LTP/seed_store"/>
</dbReference>
<gene>
    <name evidence="6" type="ORF">RIF29_24092</name>
</gene>
<evidence type="ECO:0000256" key="3">
    <source>
        <dbReference type="RuleBase" id="RU000628"/>
    </source>
</evidence>
<sequence>MPKATTINCLAGLLILSLIILLPSSEADEEVSITCTTVIQDIAPCSNYLLQSKDPSQACCNGVKKVSGEAKSQKDRTDMCNCLKQGLASIGKYDPKRISQLPKACGLSITLPPIDQNTDCSK</sequence>
<keyword evidence="7" id="KW-1185">Reference proteome</keyword>
<accession>A0AAN9ERA3</accession>
<dbReference type="PANTHER" id="PTHR33076">
    <property type="entry name" value="NON-SPECIFIC LIPID-TRANSFER PROTEIN 2-RELATED"/>
    <property type="match status" value="1"/>
</dbReference>
<dbReference type="Pfam" id="PF00234">
    <property type="entry name" value="Tryp_alpha_amyl"/>
    <property type="match status" value="1"/>
</dbReference>
<evidence type="ECO:0000256" key="4">
    <source>
        <dbReference type="SAM" id="SignalP"/>
    </source>
</evidence>
<evidence type="ECO:0000313" key="6">
    <source>
        <dbReference type="EMBL" id="KAK7258513.1"/>
    </source>
</evidence>
<evidence type="ECO:0000259" key="5">
    <source>
        <dbReference type="SMART" id="SM00499"/>
    </source>
</evidence>
<feature type="domain" description="Bifunctional inhibitor/plant lipid transfer protein/seed storage helical" evidence="5">
    <location>
        <begin position="35"/>
        <end position="120"/>
    </location>
</feature>
<dbReference type="InterPro" id="IPR000528">
    <property type="entry name" value="Plant_nsLTP"/>
</dbReference>
<feature type="signal peptide" evidence="4">
    <location>
        <begin position="1"/>
        <end position="27"/>
    </location>
</feature>
<proteinExistence type="inferred from homology"/>
<keyword evidence="4" id="KW-0732">Signal</keyword>
<comment type="caution">
    <text evidence="6">The sequence shown here is derived from an EMBL/GenBank/DDBJ whole genome shotgun (WGS) entry which is preliminary data.</text>
</comment>
<dbReference type="EMBL" id="JAYWIO010000005">
    <property type="protein sequence ID" value="KAK7258513.1"/>
    <property type="molecule type" value="Genomic_DNA"/>
</dbReference>
<feature type="chain" id="PRO_5043005762" description="Non-specific lipid-transfer protein" evidence="4">
    <location>
        <begin position="28"/>
        <end position="122"/>
    </location>
</feature>
<dbReference type="Proteomes" id="UP001372338">
    <property type="component" value="Unassembled WGS sequence"/>
</dbReference>
<evidence type="ECO:0000313" key="7">
    <source>
        <dbReference type="Proteomes" id="UP001372338"/>
    </source>
</evidence>
<dbReference type="GO" id="GO:0006869">
    <property type="term" value="P:lipid transport"/>
    <property type="evidence" value="ECO:0007669"/>
    <property type="project" value="InterPro"/>
</dbReference>
<dbReference type="Gene3D" id="1.10.110.10">
    <property type="entry name" value="Plant lipid-transfer and hydrophobic proteins"/>
    <property type="match status" value="1"/>
</dbReference>
<protein>
    <recommendedName>
        <fullName evidence="3">Non-specific lipid-transfer protein</fullName>
    </recommendedName>
</protein>
<dbReference type="GO" id="GO:0008289">
    <property type="term" value="F:lipid binding"/>
    <property type="evidence" value="ECO:0007669"/>
    <property type="project" value="UniProtKB-KW"/>
</dbReference>